<feature type="transmembrane region" description="Helical" evidence="4">
    <location>
        <begin position="191"/>
        <end position="207"/>
    </location>
</feature>
<dbReference type="Pfam" id="PF08409">
    <property type="entry name" value="TMTC_DUF1736"/>
    <property type="match status" value="1"/>
</dbReference>
<accession>A0A7R9QRM4</accession>
<keyword evidence="1" id="KW-0677">Repeat</keyword>
<dbReference type="GO" id="GO:0035269">
    <property type="term" value="P:protein O-linked glycosylation via mannose"/>
    <property type="evidence" value="ECO:0007669"/>
    <property type="project" value="TreeGrafter"/>
</dbReference>
<evidence type="ECO:0000256" key="3">
    <source>
        <dbReference type="ARBA" id="ARBA00023136"/>
    </source>
</evidence>
<dbReference type="PANTHER" id="PTHR44216:SF3">
    <property type="entry name" value="PROTEIN O-MANNOSYL-TRANSFERASE TMTC2"/>
    <property type="match status" value="1"/>
</dbReference>
<feature type="transmembrane region" description="Helical" evidence="4">
    <location>
        <begin position="322"/>
        <end position="339"/>
    </location>
</feature>
<protein>
    <recommendedName>
        <fullName evidence="5">DUF1736 domain-containing protein</fullName>
    </recommendedName>
</protein>
<feature type="non-terminal residue" evidence="6">
    <location>
        <position position="1"/>
    </location>
</feature>
<feature type="domain" description="DUF1736" evidence="5">
    <location>
        <begin position="342"/>
        <end position="413"/>
    </location>
</feature>
<dbReference type="PANTHER" id="PTHR44216">
    <property type="entry name" value="PROTEIN O-MANNOSYL-TRANSFERASE TMTC2"/>
    <property type="match status" value="1"/>
</dbReference>
<name>A0A7R9QRM4_9ACAR</name>
<keyword evidence="7" id="KW-1185">Reference proteome</keyword>
<evidence type="ECO:0000313" key="6">
    <source>
        <dbReference type="EMBL" id="CAD7654607.1"/>
    </source>
</evidence>
<keyword evidence="4" id="KW-1133">Transmembrane helix</keyword>
<feature type="transmembrane region" description="Helical" evidence="4">
    <location>
        <begin position="292"/>
        <end position="310"/>
    </location>
</feature>
<dbReference type="GO" id="GO:0005789">
    <property type="term" value="C:endoplasmic reticulum membrane"/>
    <property type="evidence" value="ECO:0007669"/>
    <property type="project" value="TreeGrafter"/>
</dbReference>
<gene>
    <name evidence="6" type="ORF">ONB1V03_LOCUS11254</name>
</gene>
<evidence type="ECO:0000259" key="5">
    <source>
        <dbReference type="Pfam" id="PF08409"/>
    </source>
</evidence>
<evidence type="ECO:0000256" key="4">
    <source>
        <dbReference type="SAM" id="Phobius"/>
    </source>
</evidence>
<feature type="transmembrane region" description="Helical" evidence="4">
    <location>
        <begin position="523"/>
        <end position="546"/>
    </location>
</feature>
<dbReference type="OrthoDB" id="1658288at2759"/>
<feature type="transmembrane region" description="Helical" evidence="4">
    <location>
        <begin position="359"/>
        <end position="383"/>
    </location>
</feature>
<organism evidence="6">
    <name type="scientific">Oppiella nova</name>
    <dbReference type="NCBI Taxonomy" id="334625"/>
    <lineage>
        <taxon>Eukaryota</taxon>
        <taxon>Metazoa</taxon>
        <taxon>Ecdysozoa</taxon>
        <taxon>Arthropoda</taxon>
        <taxon>Chelicerata</taxon>
        <taxon>Arachnida</taxon>
        <taxon>Acari</taxon>
        <taxon>Acariformes</taxon>
        <taxon>Sarcoptiformes</taxon>
        <taxon>Oribatida</taxon>
        <taxon>Brachypylina</taxon>
        <taxon>Oppioidea</taxon>
        <taxon>Oppiidae</taxon>
        <taxon>Oppiella</taxon>
    </lineage>
</organism>
<evidence type="ECO:0000313" key="7">
    <source>
        <dbReference type="Proteomes" id="UP000728032"/>
    </source>
</evidence>
<evidence type="ECO:0000256" key="2">
    <source>
        <dbReference type="ARBA" id="ARBA00022803"/>
    </source>
</evidence>
<dbReference type="EMBL" id="OC923054">
    <property type="protein sequence ID" value="CAD7654607.1"/>
    <property type="molecule type" value="Genomic_DNA"/>
</dbReference>
<keyword evidence="3 4" id="KW-0472">Membrane</keyword>
<feature type="transmembrane region" description="Helical" evidence="4">
    <location>
        <begin position="404"/>
        <end position="425"/>
    </location>
</feature>
<dbReference type="AlphaFoldDB" id="A0A7R9QRM4"/>
<feature type="transmembrane region" description="Helical" evidence="4">
    <location>
        <begin position="254"/>
        <end position="280"/>
    </location>
</feature>
<reference evidence="6" key="1">
    <citation type="submission" date="2020-11" db="EMBL/GenBank/DDBJ databases">
        <authorList>
            <person name="Tran Van P."/>
        </authorList>
    </citation>
    <scope>NUCLEOTIDE SEQUENCE</scope>
</reference>
<proteinExistence type="predicted"/>
<dbReference type="GO" id="GO:0000030">
    <property type="term" value="F:mannosyltransferase activity"/>
    <property type="evidence" value="ECO:0007669"/>
    <property type="project" value="TreeGrafter"/>
</dbReference>
<keyword evidence="2" id="KW-0802">TPR repeat</keyword>
<dbReference type="Proteomes" id="UP000728032">
    <property type="component" value="Unassembled WGS sequence"/>
</dbReference>
<sequence length="590" mass="67069">MGSSQENTSLVSSLSNQLFDILYEESRGIKFRHYCLIVVFTTLLYINTLNGDFAYDDSLRMSEVCCVQQSIDDRDEAQAYKACRFAVSYSKDTFAITTLAISHNRAIRTNQDLLPSTPWYSLFFNDFWGTPLKSSNTHGSYRPITVVSFRFNNLLHGLSPFGFHAFNVILHSLATFLFMKFSAQIFNYRKRITLISGALFASHPIHVESIASIVGRADVGAAIFYILSIMCYIKFCKYSDNSGKTHNTYLYSSLILATLSMLTKEHGITALGVCAVYHLFIHYKLFPLTPETIYAIISEVSFANTVLTLFEYRRYKYLRKGVIHLLFSTIILIGIRVGVMGSTPMFAPSDNPASDNPSVIIRFLTFLYLPVFNFWLLLYPRYLSFDWSMESIPLIQSITDSRNIISLVFYSTLILLIKFLLQYYYNKCSEMKLMNEWSTGCGCAPCCYQHQHHQHSHQHHLKHIKRPFNLKSNNNNSLCSSIEDYYNIGGTNNNGVISAGTGLNTTGPLDETYNSTMTTTDCITMALSLLVIPFIPATNLFFYVGFVIAERILYIPSFGYCLLIAIGIDSFLKRKTIRFVTFIALSLLLL</sequence>
<evidence type="ECO:0000256" key="1">
    <source>
        <dbReference type="ARBA" id="ARBA00022737"/>
    </source>
</evidence>
<dbReference type="EMBL" id="CAJPVJ010008229">
    <property type="protein sequence ID" value="CAG2171794.1"/>
    <property type="molecule type" value="Genomic_DNA"/>
</dbReference>
<feature type="transmembrane region" description="Helical" evidence="4">
    <location>
        <begin position="161"/>
        <end position="179"/>
    </location>
</feature>
<dbReference type="InterPro" id="IPR013618">
    <property type="entry name" value="TMTC_DUF1736"/>
</dbReference>
<keyword evidence="4" id="KW-0812">Transmembrane</keyword>
<feature type="transmembrane region" description="Helical" evidence="4">
    <location>
        <begin position="553"/>
        <end position="572"/>
    </location>
</feature>
<feature type="transmembrane region" description="Helical" evidence="4">
    <location>
        <begin position="213"/>
        <end position="233"/>
    </location>
</feature>
<dbReference type="InterPro" id="IPR052384">
    <property type="entry name" value="TMTC_O-mannosyltransferase"/>
</dbReference>